<proteinExistence type="predicted"/>
<feature type="domain" description="NfeD-like C-terminal" evidence="1">
    <location>
        <begin position="9"/>
        <end position="67"/>
    </location>
</feature>
<dbReference type="InterPro" id="IPR002810">
    <property type="entry name" value="NfeD-like_C"/>
</dbReference>
<dbReference type="Pfam" id="PF01957">
    <property type="entry name" value="NfeD"/>
    <property type="match status" value="1"/>
</dbReference>
<reference evidence="2 3" key="1">
    <citation type="journal article" date="2014" name="BMC Genomics">
        <title>Comparison of environmental and isolate Sulfobacillus genomes reveals diverse carbon, sulfur, nitrogen, and hydrogen metabolisms.</title>
        <authorList>
            <person name="Justice N.B."/>
            <person name="Norman A."/>
            <person name="Brown C.T."/>
            <person name="Singh A."/>
            <person name="Thomas B.C."/>
            <person name="Banfield J.F."/>
        </authorList>
    </citation>
    <scope>NUCLEOTIDE SEQUENCE [LARGE SCALE GENOMIC DNA]</scope>
    <source>
        <strain evidence="2">AMDSBA4</strain>
    </source>
</reference>
<dbReference type="EMBL" id="PXYW01000002">
    <property type="protein sequence ID" value="PSR35279.1"/>
    <property type="molecule type" value="Genomic_DNA"/>
</dbReference>
<accession>A0A2T2XLB0</accession>
<comment type="caution">
    <text evidence="2">The sequence shown here is derived from an EMBL/GenBank/DDBJ whole genome shotgun (WGS) entry which is preliminary data.</text>
</comment>
<name>A0A2T2XLB0_9FIRM</name>
<dbReference type="AlphaFoldDB" id="A0A2T2XLB0"/>
<organism evidence="2 3">
    <name type="scientific">Sulfobacillus benefaciens</name>
    <dbReference type="NCBI Taxonomy" id="453960"/>
    <lineage>
        <taxon>Bacteria</taxon>
        <taxon>Bacillati</taxon>
        <taxon>Bacillota</taxon>
        <taxon>Clostridia</taxon>
        <taxon>Eubacteriales</taxon>
        <taxon>Clostridiales Family XVII. Incertae Sedis</taxon>
        <taxon>Sulfobacillus</taxon>
    </lineage>
</organism>
<dbReference type="InterPro" id="IPR012340">
    <property type="entry name" value="NA-bd_OB-fold"/>
</dbReference>
<dbReference type="SUPFAM" id="SSF141322">
    <property type="entry name" value="NfeD domain-like"/>
    <property type="match status" value="1"/>
</dbReference>
<evidence type="ECO:0000259" key="1">
    <source>
        <dbReference type="Pfam" id="PF01957"/>
    </source>
</evidence>
<dbReference type="Gene3D" id="2.40.50.140">
    <property type="entry name" value="Nucleic acid-binding proteins"/>
    <property type="match status" value="1"/>
</dbReference>
<sequence>MPRYRSATDQLMGRVGIVVERVPAERSGRGIVKVGGELWSCETEGFDDLLPDTMVWINARIGPILLVLPQLD</sequence>
<protein>
    <recommendedName>
        <fullName evidence="1">NfeD-like C-terminal domain-containing protein</fullName>
    </recommendedName>
</protein>
<evidence type="ECO:0000313" key="3">
    <source>
        <dbReference type="Proteomes" id="UP000242972"/>
    </source>
</evidence>
<gene>
    <name evidence="2" type="ORF">C7B46_01000</name>
</gene>
<evidence type="ECO:0000313" key="2">
    <source>
        <dbReference type="EMBL" id="PSR35279.1"/>
    </source>
</evidence>
<dbReference type="Proteomes" id="UP000242972">
    <property type="component" value="Unassembled WGS sequence"/>
</dbReference>